<feature type="transmembrane region" description="Helical" evidence="6">
    <location>
        <begin position="98"/>
        <end position="121"/>
    </location>
</feature>
<keyword evidence="4 6" id="KW-1133">Transmembrane helix</keyword>
<evidence type="ECO:0000256" key="4">
    <source>
        <dbReference type="ARBA" id="ARBA00022989"/>
    </source>
</evidence>
<evidence type="ECO:0000256" key="3">
    <source>
        <dbReference type="ARBA" id="ARBA00022692"/>
    </source>
</evidence>
<evidence type="ECO:0000256" key="1">
    <source>
        <dbReference type="ARBA" id="ARBA00004651"/>
    </source>
</evidence>
<dbReference type="STRING" id="1190415.SAMN05216593_104380"/>
<dbReference type="PANTHER" id="PTHR39087">
    <property type="entry name" value="UPF0104 MEMBRANE PROTEIN MJ1595"/>
    <property type="match status" value="1"/>
</dbReference>
<comment type="subcellular location">
    <subcellularLocation>
        <location evidence="1">Cell membrane</location>
        <topology evidence="1">Multi-pass membrane protein</topology>
    </subcellularLocation>
</comment>
<dbReference type="EMBL" id="FRDA01000004">
    <property type="protein sequence ID" value="SHM92536.1"/>
    <property type="molecule type" value="Genomic_DNA"/>
</dbReference>
<keyword evidence="5 6" id="KW-0472">Membrane</keyword>
<evidence type="ECO:0000313" key="8">
    <source>
        <dbReference type="Proteomes" id="UP000183983"/>
    </source>
</evidence>
<proteinExistence type="predicted"/>
<dbReference type="InterPro" id="IPR022791">
    <property type="entry name" value="L-PG_synthase/AglD"/>
</dbReference>
<gene>
    <name evidence="7" type="ORF">SAMN05216593_104380</name>
</gene>
<dbReference type="AlphaFoldDB" id="A0A1M7MNN0"/>
<feature type="transmembrane region" description="Helical" evidence="6">
    <location>
        <begin position="290"/>
        <end position="315"/>
    </location>
</feature>
<feature type="transmembrane region" description="Helical" evidence="6">
    <location>
        <begin position="59"/>
        <end position="78"/>
    </location>
</feature>
<feature type="transmembrane region" description="Helical" evidence="6">
    <location>
        <begin position="218"/>
        <end position="238"/>
    </location>
</feature>
<dbReference type="Pfam" id="PF03706">
    <property type="entry name" value="LPG_synthase_TM"/>
    <property type="match status" value="1"/>
</dbReference>
<name>A0A1M7MNN0_9PSED</name>
<organism evidence="7 8">
    <name type="scientific">Pseudomonas asturiensis</name>
    <dbReference type="NCBI Taxonomy" id="1190415"/>
    <lineage>
        <taxon>Bacteria</taxon>
        <taxon>Pseudomonadati</taxon>
        <taxon>Pseudomonadota</taxon>
        <taxon>Gammaproteobacteria</taxon>
        <taxon>Pseudomonadales</taxon>
        <taxon>Pseudomonadaceae</taxon>
        <taxon>Pseudomonas</taxon>
    </lineage>
</organism>
<protein>
    <recommendedName>
        <fullName evidence="9">Lysylphosphatidylglycerol synthase TM region</fullName>
    </recommendedName>
</protein>
<sequence length="336" mass="37676">MTQAASASSQGAKGEKKSDKWKWAKRAFNLFFFIAVPVLLFLLVKNLDWQEVKQALQSYKLSTLLMAAFVALLSYLTYCGFDVLARYYTGHKLSIQQIVPVTFVCYAFNLNLSSWVGGIALRYRLYSRLGLEVSTITRILSLSLITNWLGYMLLAGFVFSMRFLSLPKEWSIGTDTLQLIGFGLLAVCFAYLLACRFSRRRSWKIRDQEFNLPSLKQALMQASLGALNWSLMAAVIFTLLPEKAFYPAILGVLLISSIAGVITHIPAGLGVLETVFITLLSHQFSKGTLLAALIGYRAIYFLLPLMLAVVVYLVLEKRAKKMNAKNQQRMGDQAKS</sequence>
<keyword evidence="3 6" id="KW-0812">Transmembrane</keyword>
<dbReference type="GO" id="GO:0005886">
    <property type="term" value="C:plasma membrane"/>
    <property type="evidence" value="ECO:0007669"/>
    <property type="project" value="UniProtKB-SubCell"/>
</dbReference>
<dbReference type="PANTHER" id="PTHR39087:SF2">
    <property type="entry name" value="UPF0104 MEMBRANE PROTEIN MJ1595"/>
    <property type="match status" value="1"/>
</dbReference>
<dbReference type="OrthoDB" id="5998304at2"/>
<dbReference type="RefSeq" id="WP_073165416.1">
    <property type="nucleotide sequence ID" value="NZ_FRDA01000004.1"/>
</dbReference>
<evidence type="ECO:0000256" key="5">
    <source>
        <dbReference type="ARBA" id="ARBA00023136"/>
    </source>
</evidence>
<evidence type="ECO:0000313" key="7">
    <source>
        <dbReference type="EMBL" id="SHM92536.1"/>
    </source>
</evidence>
<feature type="transmembrane region" description="Helical" evidence="6">
    <location>
        <begin position="27"/>
        <end position="47"/>
    </location>
</feature>
<feature type="transmembrane region" description="Helical" evidence="6">
    <location>
        <begin position="176"/>
        <end position="197"/>
    </location>
</feature>
<feature type="transmembrane region" description="Helical" evidence="6">
    <location>
        <begin position="244"/>
        <end position="262"/>
    </location>
</feature>
<keyword evidence="2" id="KW-1003">Cell membrane</keyword>
<feature type="transmembrane region" description="Helical" evidence="6">
    <location>
        <begin position="142"/>
        <end position="164"/>
    </location>
</feature>
<accession>A0A1M7MNN0</accession>
<evidence type="ECO:0000256" key="6">
    <source>
        <dbReference type="SAM" id="Phobius"/>
    </source>
</evidence>
<dbReference type="Proteomes" id="UP000183983">
    <property type="component" value="Unassembled WGS sequence"/>
</dbReference>
<reference evidence="7 8" key="1">
    <citation type="submission" date="2016-11" db="EMBL/GenBank/DDBJ databases">
        <authorList>
            <person name="Jaros S."/>
            <person name="Januszkiewicz K."/>
            <person name="Wedrychowicz H."/>
        </authorList>
    </citation>
    <scope>NUCLEOTIDE SEQUENCE [LARGE SCALE GENOMIC DNA]</scope>
    <source>
        <strain evidence="7 8">LMG 26898</strain>
    </source>
</reference>
<evidence type="ECO:0008006" key="9">
    <source>
        <dbReference type="Google" id="ProtNLM"/>
    </source>
</evidence>
<evidence type="ECO:0000256" key="2">
    <source>
        <dbReference type="ARBA" id="ARBA00022475"/>
    </source>
</evidence>